<gene>
    <name evidence="1" type="ORF">SCARR_02670</name>
</gene>
<reference evidence="1 2" key="1">
    <citation type="submission" date="2019-04" db="EMBL/GenBank/DDBJ databases">
        <authorList>
            <person name="Van Vliet M D."/>
        </authorList>
    </citation>
    <scope>NUCLEOTIDE SEQUENCE [LARGE SCALE GENOMIC DNA]</scope>
    <source>
        <strain evidence="1 2">F21</strain>
    </source>
</reference>
<evidence type="ECO:0000313" key="1">
    <source>
        <dbReference type="EMBL" id="VGO20605.1"/>
    </source>
</evidence>
<keyword evidence="2" id="KW-1185">Reference proteome</keyword>
<proteinExistence type="predicted"/>
<name>A0A6C2UK49_9BACT</name>
<dbReference type="AlphaFoldDB" id="A0A6C2UK49"/>
<sequence length="254" mass="28608">MEKHHLYLSVVPEALVASMLPAEEFGRYLAVGSHKRSSGVAIYFEIDPDFSSEFFNMGIVPERCVAHADGSPKRSLYLGVYRVMEHIPLEVLGKLYLTTRDGQVLVLEQGELPTAFPDAHYLYDELCPVHPLIASKFDPMVFTKFATNPGSPLCVPKIFFAQLDPAAIIGADKTAEGSPAIHNLPARIKECFEELDAVDKPSKTADRTRQLTFRWNHIKNGYYIGDQDRLLYYPFPSVEALGRNHHAWWRSATL</sequence>
<protein>
    <submittedName>
        <fullName evidence="1">Uncharacterized protein</fullName>
    </submittedName>
</protein>
<dbReference type="EMBL" id="CAAHFH010000001">
    <property type="protein sequence ID" value="VGO20605.1"/>
    <property type="molecule type" value="Genomic_DNA"/>
</dbReference>
<organism evidence="1 2">
    <name type="scientific">Pontiella sulfatireligans</name>
    <dbReference type="NCBI Taxonomy" id="2750658"/>
    <lineage>
        <taxon>Bacteria</taxon>
        <taxon>Pseudomonadati</taxon>
        <taxon>Kiritimatiellota</taxon>
        <taxon>Kiritimatiellia</taxon>
        <taxon>Kiritimatiellales</taxon>
        <taxon>Pontiellaceae</taxon>
        <taxon>Pontiella</taxon>
    </lineage>
</organism>
<dbReference type="Proteomes" id="UP000346198">
    <property type="component" value="Unassembled WGS sequence"/>
</dbReference>
<dbReference type="RefSeq" id="WP_136062009.1">
    <property type="nucleotide sequence ID" value="NZ_CAAHFH010000001.1"/>
</dbReference>
<evidence type="ECO:0000313" key="2">
    <source>
        <dbReference type="Proteomes" id="UP000346198"/>
    </source>
</evidence>
<accession>A0A6C2UK49</accession>